<dbReference type="AlphaFoldDB" id="A0A4R4DU69"/>
<organism evidence="2 3">
    <name type="scientific">Roseicella aquatilis</name>
    <dbReference type="NCBI Taxonomy" id="2527868"/>
    <lineage>
        <taxon>Bacteria</taxon>
        <taxon>Pseudomonadati</taxon>
        <taxon>Pseudomonadota</taxon>
        <taxon>Alphaproteobacteria</taxon>
        <taxon>Acetobacterales</taxon>
        <taxon>Roseomonadaceae</taxon>
        <taxon>Roseicella</taxon>
    </lineage>
</organism>
<sequence length="282" mass="30181">MRAGNGDGRPMTTILQITDAHLSPRHALFRRNLALVAGWARAARPDLVVATGDLSADGAGGDDDLEFAAALLREMPAPLLVLPGNHDVGSDPRTMPGQPVDAARLARFRRLAGEDRWVRDVPGWRLVGLDSEIMGTGLPEEAAQAGFIAAAAAEAGGRRIALFLHTPVFTTAPEDPAFDYWSVAPEARAALRPLLEHPGLRLVASGHLHLHHGFARGAVRYAWAPPLSFVCEPAIQPGMPGLRRPGALLHRLGEDAAETVLVAPEGLEMHWLADVRAETSPR</sequence>
<dbReference type="PANTHER" id="PTHR43143">
    <property type="entry name" value="METALLOPHOSPHOESTERASE, CALCINEURIN SUPERFAMILY"/>
    <property type="match status" value="1"/>
</dbReference>
<dbReference type="Pfam" id="PF00149">
    <property type="entry name" value="Metallophos"/>
    <property type="match status" value="1"/>
</dbReference>
<proteinExistence type="predicted"/>
<dbReference type="InterPro" id="IPR029052">
    <property type="entry name" value="Metallo-depent_PP-like"/>
</dbReference>
<evidence type="ECO:0000313" key="3">
    <source>
        <dbReference type="Proteomes" id="UP000295023"/>
    </source>
</evidence>
<evidence type="ECO:0000259" key="1">
    <source>
        <dbReference type="Pfam" id="PF00149"/>
    </source>
</evidence>
<accession>A0A4R4DU69</accession>
<keyword evidence="3" id="KW-1185">Reference proteome</keyword>
<dbReference type="GO" id="GO:0016787">
    <property type="term" value="F:hydrolase activity"/>
    <property type="evidence" value="ECO:0007669"/>
    <property type="project" value="InterPro"/>
</dbReference>
<feature type="domain" description="Calcineurin-like phosphoesterase" evidence="1">
    <location>
        <begin position="13"/>
        <end position="209"/>
    </location>
</feature>
<gene>
    <name evidence="2" type="ORF">EXY23_00595</name>
</gene>
<protein>
    <submittedName>
        <fullName evidence="2">Metallophosphoesterase</fullName>
    </submittedName>
</protein>
<dbReference type="Gene3D" id="3.60.21.10">
    <property type="match status" value="1"/>
</dbReference>
<dbReference type="PANTHER" id="PTHR43143:SF1">
    <property type="entry name" value="SERINE_THREONINE-PROTEIN PHOSPHATASE CPPED1"/>
    <property type="match status" value="1"/>
</dbReference>
<dbReference type="SUPFAM" id="SSF56300">
    <property type="entry name" value="Metallo-dependent phosphatases"/>
    <property type="match status" value="1"/>
</dbReference>
<dbReference type="InterPro" id="IPR051918">
    <property type="entry name" value="STPP_CPPED1"/>
</dbReference>
<dbReference type="OrthoDB" id="651281at2"/>
<dbReference type="Proteomes" id="UP000295023">
    <property type="component" value="Unassembled WGS sequence"/>
</dbReference>
<dbReference type="InterPro" id="IPR004843">
    <property type="entry name" value="Calcineurin-like_PHP"/>
</dbReference>
<dbReference type="EMBL" id="SKBM01000001">
    <property type="protein sequence ID" value="TCZ66647.1"/>
    <property type="molecule type" value="Genomic_DNA"/>
</dbReference>
<reference evidence="2 3" key="1">
    <citation type="submission" date="2019-03" db="EMBL/GenBank/DDBJ databases">
        <title>Paracraurococcus aquatilis NE82 genome sequence.</title>
        <authorList>
            <person name="Zhao Y."/>
            <person name="Du Z."/>
        </authorList>
    </citation>
    <scope>NUCLEOTIDE SEQUENCE [LARGE SCALE GENOMIC DNA]</scope>
    <source>
        <strain evidence="2 3">NE82</strain>
    </source>
</reference>
<name>A0A4R4DU69_9PROT</name>
<comment type="caution">
    <text evidence="2">The sequence shown here is derived from an EMBL/GenBank/DDBJ whole genome shotgun (WGS) entry which is preliminary data.</text>
</comment>
<evidence type="ECO:0000313" key="2">
    <source>
        <dbReference type="EMBL" id="TCZ66647.1"/>
    </source>
</evidence>